<dbReference type="AlphaFoldDB" id="A0ABC9VLJ4"/>
<evidence type="ECO:0000313" key="1">
    <source>
        <dbReference type="EMBL" id="GAA0041716.1"/>
    </source>
</evidence>
<reference evidence="1 2" key="1">
    <citation type="journal article" date="2024" name="Int. J. Syst. Evol. Microbiol.">
        <title>Proposal of Lactobacillus amylovorus subsp. animalis subsp. nov. and an emended description of Lactobacillus amylovorus.</title>
        <authorList>
            <person name="Yamane K."/>
            <person name="Tanizawa Y."/>
            <person name="Kobayashi H."/>
            <person name="Kamizono T."/>
            <person name="Kojima Y."/>
            <person name="Takagi H."/>
            <person name="Tohno M."/>
        </authorList>
    </citation>
    <scope>NUCLEOTIDE SEQUENCE [LARGE SCALE GENOMIC DNA]</scope>
    <source>
        <strain evidence="1 2">TKL145</strain>
    </source>
</reference>
<dbReference type="Proteomes" id="UP001437574">
    <property type="component" value="Unassembled WGS sequence"/>
</dbReference>
<name>A0ABC9VLJ4_LACAM</name>
<dbReference type="EMBL" id="BAAAAK010000001">
    <property type="protein sequence ID" value="GAA0041716.1"/>
    <property type="molecule type" value="Genomic_DNA"/>
</dbReference>
<evidence type="ECO:0000313" key="2">
    <source>
        <dbReference type="Proteomes" id="UP001437574"/>
    </source>
</evidence>
<reference evidence="2" key="2">
    <citation type="submission" date="2024-01" db="EMBL/GenBank/DDBJ databases">
        <title>Draft genome sequence of Lactobacillus amylovorus strain TKL145.</title>
        <authorList>
            <person name="Tohno M."/>
            <person name="Tanizawa Y."/>
        </authorList>
    </citation>
    <scope>NUCLEOTIDE SEQUENCE [LARGE SCALE GENOMIC DNA]</scope>
    <source>
        <strain evidence="2">TKL145</strain>
    </source>
</reference>
<protein>
    <recommendedName>
        <fullName evidence="3">Phage protein</fullName>
    </recommendedName>
</protein>
<sequence>MKIKIFDLALNDKEEIEEFVKSHHIIDVKHSAGPDACPVIVMYEEPNILQQKTFDEFSEDDEVNEFLKSHDVIQVDHLPDCYTVVTYRKSVNNG</sequence>
<evidence type="ECO:0008006" key="3">
    <source>
        <dbReference type="Google" id="ProtNLM"/>
    </source>
</evidence>
<comment type="caution">
    <text evidence="1">The sequence shown here is derived from an EMBL/GenBank/DDBJ whole genome shotgun (WGS) entry which is preliminary data.</text>
</comment>
<organism evidence="1 2">
    <name type="scientific">Lactobacillus amylovorus subsp. animalium</name>
    <dbReference type="NCBI Taxonomy" id="3378536"/>
    <lineage>
        <taxon>Bacteria</taxon>
        <taxon>Bacillati</taxon>
        <taxon>Bacillota</taxon>
        <taxon>Bacilli</taxon>
        <taxon>Lactobacillales</taxon>
        <taxon>Lactobacillaceae</taxon>
        <taxon>Lactobacillus</taxon>
    </lineage>
</organism>
<gene>
    <name evidence="1" type="ORF">LATKL145_01260</name>
</gene>
<dbReference type="RefSeq" id="WP_353302332.1">
    <property type="nucleotide sequence ID" value="NZ_BAAAAK010000001.1"/>
</dbReference>
<accession>A0ABC9VLJ4</accession>
<proteinExistence type="predicted"/>